<dbReference type="SUPFAM" id="SSF53850">
    <property type="entry name" value="Periplasmic binding protein-like II"/>
    <property type="match status" value="1"/>
</dbReference>
<dbReference type="InterPro" id="IPR006059">
    <property type="entry name" value="SBP"/>
</dbReference>
<evidence type="ECO:0000313" key="3">
    <source>
        <dbReference type="EMBL" id="GIO42110.1"/>
    </source>
</evidence>
<keyword evidence="1" id="KW-0732">Signal</keyword>
<gene>
    <name evidence="3" type="ORF">J41TS4_18680</name>
</gene>
<sequence>MKHWKRWLAPILILMLILAGCSGGNKNAQGNSEGEESGTTAQKLPVRYLLPGNEPQGLSEVVDAINAKLEADGLNLVYQPTYIAWDAWDQKTNLMMSTGEEFELIAIMHDTKGPNVLAGNGGIIPINDLLDEYGPVLKEKLPDWAWESVKTDGKIVTVPNFWIDVAMNEGMITFRVDMLEEYGLQPPTTTDELLNVAEVFQKNWPQDNKDVYIKVLTEPANHLHTTYDTYPFTVIDTLIYVDQEGNVKPWLETEEFKKDIQFMNEAYKRGLIMKDVLTAPAEVINQEELAGRYLFRPGDVGINDAVRETFPGARNDAFYMNDSLKFRANALRNSNGVSATSPHPEAGIQFLNWVFSDQANFDLVQSGIEGVHWKNTGDHKKDILATTDNGAPVYELANWLLGHVEFNRYPSNIEDGRLQRRTTIAEDAINSVTIGFNFDPSNVASAYANSIAELKTSIYPLMYGVVDYETFFPTALQNMKAAGMDYVVEEYNKQFQEWRSKQ</sequence>
<dbReference type="InterPro" id="IPR022627">
    <property type="entry name" value="DUF3502"/>
</dbReference>
<name>A0A919Y4N0_9BACL</name>
<feature type="chain" id="PRO_5039015998" description="DUF3502 domain-containing protein" evidence="1">
    <location>
        <begin position="29"/>
        <end position="502"/>
    </location>
</feature>
<dbReference type="EMBL" id="BORS01000005">
    <property type="protein sequence ID" value="GIO42110.1"/>
    <property type="molecule type" value="Genomic_DNA"/>
</dbReference>
<comment type="caution">
    <text evidence="3">The sequence shown here is derived from an EMBL/GenBank/DDBJ whole genome shotgun (WGS) entry which is preliminary data.</text>
</comment>
<proteinExistence type="predicted"/>
<dbReference type="Gene3D" id="3.40.190.10">
    <property type="entry name" value="Periplasmic binding protein-like II"/>
    <property type="match status" value="2"/>
</dbReference>
<evidence type="ECO:0000256" key="1">
    <source>
        <dbReference type="SAM" id="SignalP"/>
    </source>
</evidence>
<dbReference type="Pfam" id="PF01547">
    <property type="entry name" value="SBP_bac_1"/>
    <property type="match status" value="1"/>
</dbReference>
<dbReference type="RefSeq" id="WP_301626700.1">
    <property type="nucleotide sequence ID" value="NZ_BORS01000005.1"/>
</dbReference>
<feature type="signal peptide" evidence="1">
    <location>
        <begin position="1"/>
        <end position="28"/>
    </location>
</feature>
<evidence type="ECO:0000313" key="4">
    <source>
        <dbReference type="Proteomes" id="UP000678895"/>
    </source>
</evidence>
<dbReference type="Pfam" id="PF12010">
    <property type="entry name" value="DUF3502"/>
    <property type="match status" value="1"/>
</dbReference>
<organism evidence="3 4">
    <name type="scientific">Paenibacillus apis</name>
    <dbReference type="NCBI Taxonomy" id="1792174"/>
    <lineage>
        <taxon>Bacteria</taxon>
        <taxon>Bacillati</taxon>
        <taxon>Bacillota</taxon>
        <taxon>Bacilli</taxon>
        <taxon>Bacillales</taxon>
        <taxon>Paenibacillaceae</taxon>
        <taxon>Paenibacillus</taxon>
    </lineage>
</organism>
<dbReference type="PANTHER" id="PTHR43649:SF12">
    <property type="entry name" value="DIACETYLCHITOBIOSE BINDING PROTEIN DASA"/>
    <property type="match status" value="1"/>
</dbReference>
<dbReference type="InterPro" id="IPR050490">
    <property type="entry name" value="Bact_solute-bd_prot1"/>
</dbReference>
<keyword evidence="4" id="KW-1185">Reference proteome</keyword>
<evidence type="ECO:0000259" key="2">
    <source>
        <dbReference type="Pfam" id="PF12010"/>
    </source>
</evidence>
<reference evidence="3" key="1">
    <citation type="submission" date="2021-03" db="EMBL/GenBank/DDBJ databases">
        <title>Antimicrobial resistance genes in bacteria isolated from Japanese honey, and their potential for conferring macrolide and lincosamide resistance in the American foulbrood pathogen Paenibacillus larvae.</title>
        <authorList>
            <person name="Okamoto M."/>
            <person name="Kumagai M."/>
            <person name="Kanamori H."/>
            <person name="Takamatsu D."/>
        </authorList>
    </citation>
    <scope>NUCLEOTIDE SEQUENCE</scope>
    <source>
        <strain evidence="3">J41TS4</strain>
    </source>
</reference>
<feature type="domain" description="DUF3502" evidence="2">
    <location>
        <begin position="433"/>
        <end position="499"/>
    </location>
</feature>
<accession>A0A919Y4N0</accession>
<dbReference type="AlphaFoldDB" id="A0A919Y4N0"/>
<dbReference type="PANTHER" id="PTHR43649">
    <property type="entry name" value="ARABINOSE-BINDING PROTEIN-RELATED"/>
    <property type="match status" value="1"/>
</dbReference>
<dbReference type="PROSITE" id="PS51257">
    <property type="entry name" value="PROKAR_LIPOPROTEIN"/>
    <property type="match status" value="1"/>
</dbReference>
<dbReference type="Proteomes" id="UP000678895">
    <property type="component" value="Unassembled WGS sequence"/>
</dbReference>
<protein>
    <recommendedName>
        <fullName evidence="2">DUF3502 domain-containing protein</fullName>
    </recommendedName>
</protein>